<protein>
    <submittedName>
        <fullName evidence="2">Uncharacterized protein</fullName>
    </submittedName>
</protein>
<sequence length="199" mass="19644">MAADVEGIHGDAARGGELGAGAAAGAQQGEDCDLGGGCGDGGGPAESWADVFCRPAAGPPEAVGGVAESRDVGAGGGAARVHLEAEGGLLADLCAEDAARVADFLHALRGAGGAADASTVEALLRLLRSLRAPHAPRALLDALRREQPALFERLHASMRRTVQRTAAPAPGSGAATEASETRGRAAMADTPLLPTGPGC</sequence>
<evidence type="ECO:0000256" key="1">
    <source>
        <dbReference type="SAM" id="MobiDB-lite"/>
    </source>
</evidence>
<evidence type="ECO:0000313" key="3">
    <source>
        <dbReference type="Proteomes" id="UP001189429"/>
    </source>
</evidence>
<feature type="region of interest" description="Disordered" evidence="1">
    <location>
        <begin position="162"/>
        <end position="199"/>
    </location>
</feature>
<dbReference type="EMBL" id="CAUYUJ010018380">
    <property type="protein sequence ID" value="CAK0883134.1"/>
    <property type="molecule type" value="Genomic_DNA"/>
</dbReference>
<organism evidence="2 3">
    <name type="scientific">Prorocentrum cordatum</name>
    <dbReference type="NCBI Taxonomy" id="2364126"/>
    <lineage>
        <taxon>Eukaryota</taxon>
        <taxon>Sar</taxon>
        <taxon>Alveolata</taxon>
        <taxon>Dinophyceae</taxon>
        <taxon>Prorocentrales</taxon>
        <taxon>Prorocentraceae</taxon>
        <taxon>Prorocentrum</taxon>
    </lineage>
</organism>
<dbReference type="Proteomes" id="UP001189429">
    <property type="component" value="Unassembled WGS sequence"/>
</dbReference>
<reference evidence="2" key="1">
    <citation type="submission" date="2023-10" db="EMBL/GenBank/DDBJ databases">
        <authorList>
            <person name="Chen Y."/>
            <person name="Shah S."/>
            <person name="Dougan E. K."/>
            <person name="Thang M."/>
            <person name="Chan C."/>
        </authorList>
    </citation>
    <scope>NUCLEOTIDE SEQUENCE [LARGE SCALE GENOMIC DNA]</scope>
</reference>
<keyword evidence="3" id="KW-1185">Reference proteome</keyword>
<proteinExistence type="predicted"/>
<gene>
    <name evidence="2" type="ORF">PCOR1329_LOCUS65413</name>
</gene>
<comment type="caution">
    <text evidence="2">The sequence shown here is derived from an EMBL/GenBank/DDBJ whole genome shotgun (WGS) entry which is preliminary data.</text>
</comment>
<accession>A0ABN9WA65</accession>
<evidence type="ECO:0000313" key="2">
    <source>
        <dbReference type="EMBL" id="CAK0883134.1"/>
    </source>
</evidence>
<name>A0ABN9WA65_9DINO</name>
<feature type="compositionally biased region" description="Low complexity" evidence="1">
    <location>
        <begin position="165"/>
        <end position="178"/>
    </location>
</feature>